<comment type="similarity">
    <text evidence="2 6">Belongs to the peroxisomal membrane protein PXMP2/4 family.</text>
</comment>
<dbReference type="AlphaFoldDB" id="A0A8J4LKT7"/>
<evidence type="ECO:0000256" key="2">
    <source>
        <dbReference type="ARBA" id="ARBA00006824"/>
    </source>
</evidence>
<evidence type="ECO:0000313" key="8">
    <source>
        <dbReference type="Proteomes" id="UP000722791"/>
    </source>
</evidence>
<comment type="caution">
    <text evidence="7">The sequence shown here is derived from an EMBL/GenBank/DDBJ whole genome shotgun (WGS) entry which is preliminary data.</text>
</comment>
<dbReference type="Pfam" id="PF04117">
    <property type="entry name" value="Mpv17_PMP22"/>
    <property type="match status" value="1"/>
</dbReference>
<dbReference type="PANTHER" id="PTHR11266:SF46">
    <property type="entry name" value="OS08G0566900 PROTEIN"/>
    <property type="match status" value="1"/>
</dbReference>
<sequence>MEIQNENSAPANVLVSREKVDKHIPSGGPLALCWKRYIEELNKRPLRTKCVTSACVAALSDVVAQLIISGSYKSVKRTLAVACFGAIYTGPSAHYWQKFMERLFSGKKDLTTVLQKVLVDQLTYGPVCNVLFMSFATLVLEGKPFSFLLQKIAKDYPGVQLNGWRLWPLAALINYRFVPLQFRVLFINVVAFIWTTFLLLRSKRAQGLPVMTKPAAG</sequence>
<dbReference type="GO" id="GO:0016020">
    <property type="term" value="C:membrane"/>
    <property type="evidence" value="ECO:0007669"/>
    <property type="project" value="UniProtKB-SubCell"/>
</dbReference>
<reference evidence="7" key="1">
    <citation type="journal article" date="2021" name="Proc. Natl. Acad. Sci. U.S.A.">
        <title>Three genomes in the algal genus Volvox reveal the fate of a haploid sex-determining region after a transition to homothallism.</title>
        <authorList>
            <person name="Yamamoto K."/>
            <person name="Hamaji T."/>
            <person name="Kawai-Toyooka H."/>
            <person name="Matsuzaki R."/>
            <person name="Takahashi F."/>
            <person name="Nishimura Y."/>
            <person name="Kawachi M."/>
            <person name="Noguchi H."/>
            <person name="Minakuchi Y."/>
            <person name="Umen J.G."/>
            <person name="Toyoda A."/>
            <person name="Nozaki H."/>
        </authorList>
    </citation>
    <scope>NUCLEOTIDE SEQUENCE</scope>
    <source>
        <strain evidence="7">NIES-3785</strain>
    </source>
</reference>
<dbReference type="PANTHER" id="PTHR11266">
    <property type="entry name" value="PEROXISOMAL MEMBRANE PROTEIN 2, PXMP2 MPV17"/>
    <property type="match status" value="1"/>
</dbReference>
<keyword evidence="3 6" id="KW-0812">Transmembrane</keyword>
<dbReference type="Proteomes" id="UP000722791">
    <property type="component" value="Unassembled WGS sequence"/>
</dbReference>
<comment type="caution">
    <text evidence="6">Lacks conserved residue(s) required for the propagation of feature annotation.</text>
</comment>
<comment type="subcellular location">
    <subcellularLocation>
        <location evidence="1">Membrane</location>
        <topology evidence="1">Multi-pass membrane protein</topology>
    </subcellularLocation>
</comment>
<organism evidence="7 8">
    <name type="scientific">Volvox reticuliferus</name>
    <dbReference type="NCBI Taxonomy" id="1737510"/>
    <lineage>
        <taxon>Eukaryota</taxon>
        <taxon>Viridiplantae</taxon>
        <taxon>Chlorophyta</taxon>
        <taxon>core chlorophytes</taxon>
        <taxon>Chlorophyceae</taxon>
        <taxon>CS clade</taxon>
        <taxon>Chlamydomonadales</taxon>
        <taxon>Volvocaceae</taxon>
        <taxon>Volvox</taxon>
    </lineage>
</organism>
<evidence type="ECO:0000256" key="6">
    <source>
        <dbReference type="RuleBase" id="RU363053"/>
    </source>
</evidence>
<proteinExistence type="inferred from homology"/>
<name>A0A8J4LKT7_9CHLO</name>
<evidence type="ECO:0000313" key="7">
    <source>
        <dbReference type="EMBL" id="GIM00297.1"/>
    </source>
</evidence>
<evidence type="ECO:0000256" key="1">
    <source>
        <dbReference type="ARBA" id="ARBA00004141"/>
    </source>
</evidence>
<dbReference type="EMBL" id="BNCQ01000007">
    <property type="protein sequence ID" value="GIM00297.1"/>
    <property type="molecule type" value="Genomic_DNA"/>
</dbReference>
<protein>
    <submittedName>
        <fullName evidence="7">Uncharacterized protein</fullName>
    </submittedName>
</protein>
<evidence type="ECO:0000256" key="3">
    <source>
        <dbReference type="ARBA" id="ARBA00022692"/>
    </source>
</evidence>
<dbReference type="GO" id="GO:0005737">
    <property type="term" value="C:cytoplasm"/>
    <property type="evidence" value="ECO:0007669"/>
    <property type="project" value="TreeGrafter"/>
</dbReference>
<keyword evidence="4 6" id="KW-1133">Transmembrane helix</keyword>
<accession>A0A8J4LKT7</accession>
<gene>
    <name evidence="7" type="ORF">Vretimale_5443</name>
</gene>
<evidence type="ECO:0000256" key="5">
    <source>
        <dbReference type="ARBA" id="ARBA00023136"/>
    </source>
</evidence>
<feature type="transmembrane region" description="Helical" evidence="6">
    <location>
        <begin position="180"/>
        <end position="200"/>
    </location>
</feature>
<keyword evidence="5 6" id="KW-0472">Membrane</keyword>
<dbReference type="InterPro" id="IPR007248">
    <property type="entry name" value="Mpv17_PMP22"/>
</dbReference>
<evidence type="ECO:0000256" key="4">
    <source>
        <dbReference type="ARBA" id="ARBA00022989"/>
    </source>
</evidence>